<proteinExistence type="inferred from homology"/>
<name>A0A8K0SM88_9HYPO</name>
<dbReference type="EMBL" id="JAGPNK010000013">
    <property type="protein sequence ID" value="KAH7309548.1"/>
    <property type="molecule type" value="Genomic_DNA"/>
</dbReference>
<sequence length="292" mass="30304">MASKSILVTGCSAGGLGDALALALALSQAKHHVFATARAPSKIPEELSRLENVTCLALDVADASSVAAALKAVVAEGRGLDILINNAGVGYTMPVLDVNIDKAKQVYETNVWGVLRTVQAFADLLIASKGRVVTMSSVGPLVHTPWIAAYTSSKAAVNVFAETLRLELAPLGVSVLTIMAGVIDSKFHANDPFTLPADSRYAPIQDMIAGWASGASKPKGCSAEQFAQQVMKDVLHPGPGGMIYRGPHSSWIAAMAHYGPASMTDLAMSVGQGLKELKASVDANGAAVEVPK</sequence>
<accession>A0A8K0SM88</accession>
<protein>
    <submittedName>
        <fullName evidence="6">Oxidoreductase</fullName>
    </submittedName>
</protein>
<dbReference type="GO" id="GO:0005783">
    <property type="term" value="C:endoplasmic reticulum"/>
    <property type="evidence" value="ECO:0007669"/>
    <property type="project" value="TreeGrafter"/>
</dbReference>
<reference evidence="6" key="1">
    <citation type="journal article" date="2021" name="Nat. Commun.">
        <title>Genetic determinants of endophytism in the Arabidopsis root mycobiome.</title>
        <authorList>
            <person name="Mesny F."/>
            <person name="Miyauchi S."/>
            <person name="Thiergart T."/>
            <person name="Pickel B."/>
            <person name="Atanasova L."/>
            <person name="Karlsson M."/>
            <person name="Huettel B."/>
            <person name="Barry K.W."/>
            <person name="Haridas S."/>
            <person name="Chen C."/>
            <person name="Bauer D."/>
            <person name="Andreopoulos W."/>
            <person name="Pangilinan J."/>
            <person name="LaButti K."/>
            <person name="Riley R."/>
            <person name="Lipzen A."/>
            <person name="Clum A."/>
            <person name="Drula E."/>
            <person name="Henrissat B."/>
            <person name="Kohler A."/>
            <person name="Grigoriev I.V."/>
            <person name="Martin F.M."/>
            <person name="Hacquard S."/>
        </authorList>
    </citation>
    <scope>NUCLEOTIDE SEQUENCE</scope>
    <source>
        <strain evidence="6">MPI-CAGE-CH-0235</strain>
    </source>
</reference>
<dbReference type="Pfam" id="PF00106">
    <property type="entry name" value="adh_short"/>
    <property type="match status" value="1"/>
</dbReference>
<keyword evidence="3" id="KW-0560">Oxidoreductase</keyword>
<keyword evidence="2" id="KW-0521">NADP</keyword>
<comment type="caution">
    <text evidence="6">The sequence shown here is derived from an EMBL/GenBank/DDBJ whole genome shotgun (WGS) entry which is preliminary data.</text>
</comment>
<dbReference type="PANTHER" id="PTHR44169">
    <property type="entry name" value="NADPH-DEPENDENT 1-ACYLDIHYDROXYACETONE PHOSPHATE REDUCTASE"/>
    <property type="match status" value="1"/>
</dbReference>
<evidence type="ECO:0000256" key="2">
    <source>
        <dbReference type="ARBA" id="ARBA00022857"/>
    </source>
</evidence>
<dbReference type="PANTHER" id="PTHR44169:SF6">
    <property type="entry name" value="NADPH-DEPENDENT 1-ACYLDIHYDROXYACETONE PHOSPHATE REDUCTASE"/>
    <property type="match status" value="1"/>
</dbReference>
<dbReference type="InterPro" id="IPR057326">
    <property type="entry name" value="KR_dom"/>
</dbReference>
<evidence type="ECO:0000256" key="1">
    <source>
        <dbReference type="ARBA" id="ARBA00006484"/>
    </source>
</evidence>
<organism evidence="6 7">
    <name type="scientific">Stachybotrys elegans</name>
    <dbReference type="NCBI Taxonomy" id="80388"/>
    <lineage>
        <taxon>Eukaryota</taxon>
        <taxon>Fungi</taxon>
        <taxon>Dikarya</taxon>
        <taxon>Ascomycota</taxon>
        <taxon>Pezizomycotina</taxon>
        <taxon>Sordariomycetes</taxon>
        <taxon>Hypocreomycetidae</taxon>
        <taxon>Hypocreales</taxon>
        <taxon>Stachybotryaceae</taxon>
        <taxon>Stachybotrys</taxon>
    </lineage>
</organism>
<dbReference type="GO" id="GO:0019433">
    <property type="term" value="P:triglyceride catabolic process"/>
    <property type="evidence" value="ECO:0007669"/>
    <property type="project" value="TreeGrafter"/>
</dbReference>
<dbReference type="OrthoDB" id="2102561at2759"/>
<evidence type="ECO:0000256" key="3">
    <source>
        <dbReference type="ARBA" id="ARBA00023002"/>
    </source>
</evidence>
<dbReference type="GO" id="GO:0005811">
    <property type="term" value="C:lipid droplet"/>
    <property type="evidence" value="ECO:0007669"/>
    <property type="project" value="TreeGrafter"/>
</dbReference>
<keyword evidence="7" id="KW-1185">Reference proteome</keyword>
<dbReference type="PRINTS" id="PR00080">
    <property type="entry name" value="SDRFAMILY"/>
</dbReference>
<gene>
    <name evidence="6" type="ORF">B0I35DRAFT_453267</name>
</gene>
<evidence type="ECO:0000313" key="7">
    <source>
        <dbReference type="Proteomes" id="UP000813444"/>
    </source>
</evidence>
<dbReference type="GO" id="GO:0000140">
    <property type="term" value="F:acylglycerone-phosphate reductase (NADP+) activity"/>
    <property type="evidence" value="ECO:0007669"/>
    <property type="project" value="TreeGrafter"/>
</dbReference>
<dbReference type="GO" id="GO:0006654">
    <property type="term" value="P:phosphatidic acid biosynthetic process"/>
    <property type="evidence" value="ECO:0007669"/>
    <property type="project" value="TreeGrafter"/>
</dbReference>
<evidence type="ECO:0000313" key="6">
    <source>
        <dbReference type="EMBL" id="KAH7309548.1"/>
    </source>
</evidence>
<dbReference type="SUPFAM" id="SSF51735">
    <property type="entry name" value="NAD(P)-binding Rossmann-fold domains"/>
    <property type="match status" value="1"/>
</dbReference>
<evidence type="ECO:0000259" key="5">
    <source>
        <dbReference type="SMART" id="SM00822"/>
    </source>
</evidence>
<dbReference type="InterPro" id="IPR020904">
    <property type="entry name" value="Sc_DH/Rdtase_CS"/>
</dbReference>
<dbReference type="AlphaFoldDB" id="A0A8K0SM88"/>
<feature type="domain" description="Ketoreductase" evidence="5">
    <location>
        <begin position="4"/>
        <end position="186"/>
    </location>
</feature>
<dbReference type="GO" id="GO:0004806">
    <property type="term" value="F:triacylglycerol lipase activity"/>
    <property type="evidence" value="ECO:0007669"/>
    <property type="project" value="TreeGrafter"/>
</dbReference>
<dbReference type="PRINTS" id="PR00081">
    <property type="entry name" value="GDHRDH"/>
</dbReference>
<dbReference type="SMART" id="SM00822">
    <property type="entry name" value="PKS_KR"/>
    <property type="match status" value="1"/>
</dbReference>
<dbReference type="Proteomes" id="UP000813444">
    <property type="component" value="Unassembled WGS sequence"/>
</dbReference>
<dbReference type="PROSITE" id="PS00061">
    <property type="entry name" value="ADH_SHORT"/>
    <property type="match status" value="1"/>
</dbReference>
<dbReference type="InterPro" id="IPR002347">
    <property type="entry name" value="SDR_fam"/>
</dbReference>
<evidence type="ECO:0000256" key="4">
    <source>
        <dbReference type="RuleBase" id="RU000363"/>
    </source>
</evidence>
<dbReference type="InterPro" id="IPR036291">
    <property type="entry name" value="NAD(P)-bd_dom_sf"/>
</dbReference>
<dbReference type="Gene3D" id="3.40.50.720">
    <property type="entry name" value="NAD(P)-binding Rossmann-like Domain"/>
    <property type="match status" value="1"/>
</dbReference>
<comment type="similarity">
    <text evidence="1 4">Belongs to the short-chain dehydrogenases/reductases (SDR) family.</text>
</comment>